<dbReference type="InterPro" id="IPR036388">
    <property type="entry name" value="WH-like_DNA-bd_sf"/>
</dbReference>
<protein>
    <recommendedName>
        <fullName evidence="7">CopY family transcriptional regulator</fullName>
    </recommendedName>
</protein>
<keyword evidence="4" id="KW-0804">Transcription</keyword>
<keyword evidence="2" id="KW-0805">Transcription regulation</keyword>
<keyword evidence="6" id="KW-1185">Reference proteome</keyword>
<dbReference type="InterPro" id="IPR005650">
    <property type="entry name" value="BlaI_family"/>
</dbReference>
<accession>A0A0P9D774</accession>
<reference evidence="5 6" key="1">
    <citation type="submission" date="2015-09" db="EMBL/GenBank/DDBJ databases">
        <title>Draft genome sequence of Kouleothrix aurantiaca JCM 19913.</title>
        <authorList>
            <person name="Hemp J."/>
        </authorList>
    </citation>
    <scope>NUCLEOTIDE SEQUENCE [LARGE SCALE GENOMIC DNA]</scope>
    <source>
        <strain evidence="5 6">COM-B</strain>
    </source>
</reference>
<dbReference type="AlphaFoldDB" id="A0A0P9D774"/>
<organism evidence="5 6">
    <name type="scientific">Kouleothrix aurantiaca</name>
    <dbReference type="NCBI Taxonomy" id="186479"/>
    <lineage>
        <taxon>Bacteria</taxon>
        <taxon>Bacillati</taxon>
        <taxon>Chloroflexota</taxon>
        <taxon>Chloroflexia</taxon>
        <taxon>Chloroflexales</taxon>
        <taxon>Roseiflexineae</taxon>
        <taxon>Roseiflexaceae</taxon>
        <taxon>Kouleothrix</taxon>
    </lineage>
</organism>
<comment type="caution">
    <text evidence="5">The sequence shown here is derived from an EMBL/GenBank/DDBJ whole genome shotgun (WGS) entry which is preliminary data.</text>
</comment>
<proteinExistence type="inferred from homology"/>
<dbReference type="GO" id="GO:0003677">
    <property type="term" value="F:DNA binding"/>
    <property type="evidence" value="ECO:0007669"/>
    <property type="project" value="UniProtKB-KW"/>
</dbReference>
<dbReference type="InterPro" id="IPR036390">
    <property type="entry name" value="WH_DNA-bd_sf"/>
</dbReference>
<keyword evidence="3" id="KW-0238">DNA-binding</keyword>
<evidence type="ECO:0000256" key="1">
    <source>
        <dbReference type="ARBA" id="ARBA00011046"/>
    </source>
</evidence>
<evidence type="ECO:0000256" key="3">
    <source>
        <dbReference type="ARBA" id="ARBA00023125"/>
    </source>
</evidence>
<comment type="similarity">
    <text evidence="1">Belongs to the BlaI transcriptional regulatory family.</text>
</comment>
<dbReference type="Proteomes" id="UP000050509">
    <property type="component" value="Unassembled WGS sequence"/>
</dbReference>
<name>A0A0P9D774_9CHLR</name>
<evidence type="ECO:0000256" key="4">
    <source>
        <dbReference type="ARBA" id="ARBA00023163"/>
    </source>
</evidence>
<dbReference type="Pfam" id="PF03965">
    <property type="entry name" value="Penicillinase_R"/>
    <property type="match status" value="1"/>
</dbReference>
<evidence type="ECO:0000313" key="5">
    <source>
        <dbReference type="EMBL" id="KPV54849.1"/>
    </source>
</evidence>
<sequence length="132" mass="14562">MKARFGRHSSRANHFILSTAAQGTATLLGPLEASVMDALWVLHVPTPTKGVVNQLRTMQPYTPTLNTVHRTLGRLVDKGFVIRSARDHIVMYAPRMDKQMFYMLAAHALIQTLSDLVGPDRLRDLIVGGGNA</sequence>
<dbReference type="EMBL" id="LJCR01000011">
    <property type="protein sequence ID" value="KPV54849.1"/>
    <property type="molecule type" value="Genomic_DNA"/>
</dbReference>
<dbReference type="GO" id="GO:0045892">
    <property type="term" value="P:negative regulation of DNA-templated transcription"/>
    <property type="evidence" value="ECO:0007669"/>
    <property type="project" value="InterPro"/>
</dbReference>
<evidence type="ECO:0008006" key="7">
    <source>
        <dbReference type="Google" id="ProtNLM"/>
    </source>
</evidence>
<evidence type="ECO:0000313" key="6">
    <source>
        <dbReference type="Proteomes" id="UP000050509"/>
    </source>
</evidence>
<dbReference type="SUPFAM" id="SSF46785">
    <property type="entry name" value="Winged helix' DNA-binding domain"/>
    <property type="match status" value="1"/>
</dbReference>
<evidence type="ECO:0000256" key="2">
    <source>
        <dbReference type="ARBA" id="ARBA00023015"/>
    </source>
</evidence>
<dbReference type="Gene3D" id="1.10.10.10">
    <property type="entry name" value="Winged helix-like DNA-binding domain superfamily/Winged helix DNA-binding domain"/>
    <property type="match status" value="1"/>
</dbReference>
<gene>
    <name evidence="5" type="ORF">SE17_01155</name>
</gene>